<dbReference type="InterPro" id="IPR050364">
    <property type="entry name" value="Cytochrome_P450_fung"/>
</dbReference>
<dbReference type="InterPro" id="IPR001128">
    <property type="entry name" value="Cyt_P450"/>
</dbReference>
<organism evidence="11 12">
    <name type="scientific">Mycena metata</name>
    <dbReference type="NCBI Taxonomy" id="1033252"/>
    <lineage>
        <taxon>Eukaryota</taxon>
        <taxon>Fungi</taxon>
        <taxon>Dikarya</taxon>
        <taxon>Basidiomycota</taxon>
        <taxon>Agaricomycotina</taxon>
        <taxon>Agaricomycetes</taxon>
        <taxon>Agaricomycetidae</taxon>
        <taxon>Agaricales</taxon>
        <taxon>Marasmiineae</taxon>
        <taxon>Mycenaceae</taxon>
        <taxon>Mycena</taxon>
    </lineage>
</organism>
<dbReference type="PRINTS" id="PR00385">
    <property type="entry name" value="P450"/>
</dbReference>
<keyword evidence="4 9" id="KW-0349">Heme</keyword>
<evidence type="ECO:0000256" key="1">
    <source>
        <dbReference type="ARBA" id="ARBA00001971"/>
    </source>
</evidence>
<evidence type="ECO:0000256" key="8">
    <source>
        <dbReference type="ARBA" id="ARBA00023033"/>
    </source>
</evidence>
<comment type="cofactor">
    <cofactor evidence="1 9">
        <name>heme</name>
        <dbReference type="ChEBI" id="CHEBI:30413"/>
    </cofactor>
</comment>
<dbReference type="GO" id="GO:0016705">
    <property type="term" value="F:oxidoreductase activity, acting on paired donors, with incorporation or reduction of molecular oxygen"/>
    <property type="evidence" value="ECO:0007669"/>
    <property type="project" value="InterPro"/>
</dbReference>
<evidence type="ECO:0000256" key="5">
    <source>
        <dbReference type="ARBA" id="ARBA00022723"/>
    </source>
</evidence>
<sequence>MSNSLSPLEVLSSIAAVSAAALLINYLRGSSRQTPPGPRPLPIIGNLLDIPQHEQWLVYQDWSRKHGSDIVRMSVFGTDILVVNSAHAASALFGQKSAIYSDRPRMPMLGELVGLGWHFAFMPHDKNWQLHRKIFSQEVSASAVQRYQQQELKWTKTFLQNLLNTPHNFMEHIQHMASGIALEITFSLQVQPSGQPDPFIAAAKQAVEAMTETGLFGTYVVDFLPILKYVPAWFPFAAFKQQARGWRKSSDIAAHVPFNLLKQEMATEEYVPSVGSKLLATDETVDETAIRQAAAAMFASGSAATVSALTTFILAMRLYPEVQAKAQREIDQVVTDRLPNFSDEARLPYVTAIIREIGRWNPVVPLAFPHMLSADDTYDGYHLKAGSVVFPNAWAILHDPAVYPEPHIFKPERFLTDDGKLNPHVKDPEAPWGFGRRACPGRKFATSSMYIAIATILATFEISPAIDSNGNVIEPSAEYGSGMLRYPKPFECTIKPRSPEAAALIVEAAQE</sequence>
<evidence type="ECO:0000256" key="6">
    <source>
        <dbReference type="ARBA" id="ARBA00023002"/>
    </source>
</evidence>
<evidence type="ECO:0000256" key="3">
    <source>
        <dbReference type="ARBA" id="ARBA00010617"/>
    </source>
</evidence>
<dbReference type="GO" id="GO:0005506">
    <property type="term" value="F:iron ion binding"/>
    <property type="evidence" value="ECO:0007669"/>
    <property type="project" value="InterPro"/>
</dbReference>
<dbReference type="GO" id="GO:0004497">
    <property type="term" value="F:monooxygenase activity"/>
    <property type="evidence" value="ECO:0007669"/>
    <property type="project" value="UniProtKB-KW"/>
</dbReference>
<evidence type="ECO:0000256" key="10">
    <source>
        <dbReference type="RuleBase" id="RU000461"/>
    </source>
</evidence>
<dbReference type="PROSITE" id="PS00086">
    <property type="entry name" value="CYTOCHROME_P450"/>
    <property type="match status" value="1"/>
</dbReference>
<evidence type="ECO:0000256" key="2">
    <source>
        <dbReference type="ARBA" id="ARBA00005179"/>
    </source>
</evidence>
<keyword evidence="5 9" id="KW-0479">Metal-binding</keyword>
<reference evidence="11" key="1">
    <citation type="submission" date="2023-03" db="EMBL/GenBank/DDBJ databases">
        <title>Massive genome expansion in bonnet fungi (Mycena s.s.) driven by repeated elements and novel gene families across ecological guilds.</title>
        <authorList>
            <consortium name="Lawrence Berkeley National Laboratory"/>
            <person name="Harder C.B."/>
            <person name="Miyauchi S."/>
            <person name="Viragh M."/>
            <person name="Kuo A."/>
            <person name="Thoen E."/>
            <person name="Andreopoulos B."/>
            <person name="Lu D."/>
            <person name="Skrede I."/>
            <person name="Drula E."/>
            <person name="Henrissat B."/>
            <person name="Morin E."/>
            <person name="Kohler A."/>
            <person name="Barry K."/>
            <person name="LaButti K."/>
            <person name="Morin E."/>
            <person name="Salamov A."/>
            <person name="Lipzen A."/>
            <person name="Mereny Z."/>
            <person name="Hegedus B."/>
            <person name="Baldrian P."/>
            <person name="Stursova M."/>
            <person name="Weitz H."/>
            <person name="Taylor A."/>
            <person name="Grigoriev I.V."/>
            <person name="Nagy L.G."/>
            <person name="Martin F."/>
            <person name="Kauserud H."/>
        </authorList>
    </citation>
    <scope>NUCLEOTIDE SEQUENCE</scope>
    <source>
        <strain evidence="11">CBHHK182m</strain>
    </source>
</reference>
<dbReference type="InterPro" id="IPR002401">
    <property type="entry name" value="Cyt_P450_E_grp-I"/>
</dbReference>
<dbReference type="EMBL" id="JARKIB010000052">
    <property type="protein sequence ID" value="KAJ7754495.1"/>
    <property type="molecule type" value="Genomic_DNA"/>
</dbReference>
<dbReference type="PANTHER" id="PTHR46300">
    <property type="entry name" value="P450, PUTATIVE (EUROFUNG)-RELATED-RELATED"/>
    <property type="match status" value="1"/>
</dbReference>
<dbReference type="PANTHER" id="PTHR46300:SF7">
    <property type="entry name" value="P450, PUTATIVE (EUROFUNG)-RELATED"/>
    <property type="match status" value="1"/>
</dbReference>
<gene>
    <name evidence="11" type="ORF">B0H16DRAFT_1542568</name>
</gene>
<evidence type="ECO:0000313" key="11">
    <source>
        <dbReference type="EMBL" id="KAJ7754495.1"/>
    </source>
</evidence>
<dbReference type="PRINTS" id="PR00463">
    <property type="entry name" value="EP450I"/>
</dbReference>
<keyword evidence="8 10" id="KW-0503">Monooxygenase</keyword>
<comment type="similarity">
    <text evidence="3 10">Belongs to the cytochrome P450 family.</text>
</comment>
<evidence type="ECO:0000313" key="12">
    <source>
        <dbReference type="Proteomes" id="UP001215598"/>
    </source>
</evidence>
<accession>A0AAD7NB93</accession>
<dbReference type="GO" id="GO:0020037">
    <property type="term" value="F:heme binding"/>
    <property type="evidence" value="ECO:0007669"/>
    <property type="project" value="InterPro"/>
</dbReference>
<dbReference type="CDD" id="cd11065">
    <property type="entry name" value="CYP64-like"/>
    <property type="match status" value="1"/>
</dbReference>
<comment type="caution">
    <text evidence="11">The sequence shown here is derived from an EMBL/GenBank/DDBJ whole genome shotgun (WGS) entry which is preliminary data.</text>
</comment>
<evidence type="ECO:0000256" key="7">
    <source>
        <dbReference type="ARBA" id="ARBA00023004"/>
    </source>
</evidence>
<dbReference type="SUPFAM" id="SSF48264">
    <property type="entry name" value="Cytochrome P450"/>
    <property type="match status" value="1"/>
</dbReference>
<protein>
    <submittedName>
        <fullName evidence="11">Cytochrome P450</fullName>
    </submittedName>
</protein>
<name>A0AAD7NB93_9AGAR</name>
<proteinExistence type="inferred from homology"/>
<dbReference type="InterPro" id="IPR036396">
    <property type="entry name" value="Cyt_P450_sf"/>
</dbReference>
<dbReference type="InterPro" id="IPR017972">
    <property type="entry name" value="Cyt_P450_CS"/>
</dbReference>
<dbReference type="Pfam" id="PF00067">
    <property type="entry name" value="p450"/>
    <property type="match status" value="1"/>
</dbReference>
<feature type="binding site" description="axial binding residue" evidence="9">
    <location>
        <position position="439"/>
    </location>
    <ligand>
        <name>heme</name>
        <dbReference type="ChEBI" id="CHEBI:30413"/>
    </ligand>
    <ligandPart>
        <name>Fe</name>
        <dbReference type="ChEBI" id="CHEBI:18248"/>
    </ligandPart>
</feature>
<keyword evidence="12" id="KW-1185">Reference proteome</keyword>
<dbReference type="AlphaFoldDB" id="A0AAD7NB93"/>
<dbReference type="Proteomes" id="UP001215598">
    <property type="component" value="Unassembled WGS sequence"/>
</dbReference>
<keyword evidence="7 9" id="KW-0408">Iron</keyword>
<evidence type="ECO:0000256" key="9">
    <source>
        <dbReference type="PIRSR" id="PIRSR602401-1"/>
    </source>
</evidence>
<dbReference type="Gene3D" id="1.10.630.10">
    <property type="entry name" value="Cytochrome P450"/>
    <property type="match status" value="1"/>
</dbReference>
<comment type="pathway">
    <text evidence="2">Secondary metabolite biosynthesis.</text>
</comment>
<keyword evidence="6 10" id="KW-0560">Oxidoreductase</keyword>
<evidence type="ECO:0000256" key="4">
    <source>
        <dbReference type="ARBA" id="ARBA00022617"/>
    </source>
</evidence>